<dbReference type="CDD" id="cd00980">
    <property type="entry name" value="FwdC/FmdC"/>
    <property type="match status" value="1"/>
</dbReference>
<dbReference type="GO" id="GO:0018493">
    <property type="term" value="F:formylmethanofuran dehydrogenase activity"/>
    <property type="evidence" value="ECO:0007669"/>
    <property type="project" value="UniProtKB-EC"/>
</dbReference>
<dbReference type="AlphaFoldDB" id="A0A0M0BPJ8"/>
<dbReference type="Proteomes" id="UP000037210">
    <property type="component" value="Unassembled WGS sequence"/>
</dbReference>
<comment type="caution">
    <text evidence="4">The sequence shown here is derived from an EMBL/GenBank/DDBJ whole genome shotgun (WGS) entry which is preliminary data.</text>
</comment>
<evidence type="ECO:0000256" key="2">
    <source>
        <dbReference type="ARBA" id="ARBA00012692"/>
    </source>
</evidence>
<evidence type="ECO:0000313" key="4">
    <source>
        <dbReference type="EMBL" id="KON30295.1"/>
    </source>
</evidence>
<name>A0A0M0BPJ8_9ARCH</name>
<dbReference type="EC" id="1.2.7.12" evidence="2"/>
<reference evidence="4 5" key="1">
    <citation type="submission" date="2015-06" db="EMBL/GenBank/DDBJ databases">
        <title>New insights into the roles of widespread benthic archaea in carbon and nitrogen cycling.</title>
        <authorList>
            <person name="Lazar C.S."/>
            <person name="Baker B.J."/>
            <person name="Seitz K.W."/>
            <person name="Hyde A.S."/>
            <person name="Dick G.J."/>
            <person name="Hinrichs K.-U."/>
            <person name="Teske A.P."/>
        </authorList>
    </citation>
    <scope>NUCLEOTIDE SEQUENCE [LARGE SCALE GENOMIC DNA]</scope>
    <source>
        <strain evidence="4">DG-45</strain>
    </source>
</reference>
<dbReference type="GO" id="GO:0019386">
    <property type="term" value="P:methanogenesis, from carbon dioxide"/>
    <property type="evidence" value="ECO:0007669"/>
    <property type="project" value="UniProtKB-UniPathway"/>
</dbReference>
<dbReference type="InterPro" id="IPR017550">
    <property type="entry name" value="Formylmethanofuran_DH_suC"/>
</dbReference>
<comment type="pathway">
    <text evidence="1">One-carbon metabolism; methanogenesis from CO(2); 5,10-methenyl-5,6,7,8-tetrahydromethanopterin from CO(2): step 1/3.</text>
</comment>
<evidence type="ECO:0000256" key="3">
    <source>
        <dbReference type="ARBA" id="ARBA00048228"/>
    </source>
</evidence>
<dbReference type="GO" id="GO:0046914">
    <property type="term" value="F:transition metal ion binding"/>
    <property type="evidence" value="ECO:0007669"/>
    <property type="project" value="InterPro"/>
</dbReference>
<dbReference type="NCBIfam" id="TIGR03122">
    <property type="entry name" value="one_C_dehyd_C"/>
    <property type="match status" value="1"/>
</dbReference>
<dbReference type="SUPFAM" id="SSF69336">
    <property type="entry name" value="Alpha subunit of glutamate synthase, C-terminal domain"/>
    <property type="match status" value="1"/>
</dbReference>
<dbReference type="EMBL" id="LFWZ01000035">
    <property type="protein sequence ID" value="KON30295.1"/>
    <property type="molecule type" value="Genomic_DNA"/>
</dbReference>
<dbReference type="PANTHER" id="PTHR39673:SF5">
    <property type="entry name" value="TUNGSTEN-CONTAINING FORMYLMETHANOFURAN DEHYDROGENASE 2 SUBUNIT C"/>
    <property type="match status" value="1"/>
</dbReference>
<dbReference type="PANTHER" id="PTHR39673">
    <property type="entry name" value="TUNGSTEN FORMYLMETHANOFURAN DEHYDROGENASE, SUBUNIT C (FWDC)"/>
    <property type="match status" value="1"/>
</dbReference>
<evidence type="ECO:0000256" key="1">
    <source>
        <dbReference type="ARBA" id="ARBA00004830"/>
    </source>
</evidence>
<protein>
    <recommendedName>
        <fullName evidence="2">formylmethanofuran dehydrogenase</fullName>
        <ecNumber evidence="2">1.2.7.12</ecNumber>
    </recommendedName>
</protein>
<dbReference type="InterPro" id="IPR036485">
    <property type="entry name" value="Glu_synth_asu_C_sf"/>
</dbReference>
<comment type="catalytic activity">
    <reaction evidence="3">
        <text>N-formylmethanofuran + 2 oxidized [2Fe-2S]-[ferredoxin] + H2O = methanofuran + 2 reduced [2Fe-2S]-[ferredoxin] + CO2 + H(+)</text>
        <dbReference type="Rhea" id="RHEA:19841"/>
        <dbReference type="Rhea" id="RHEA-COMP:10000"/>
        <dbReference type="Rhea" id="RHEA-COMP:10001"/>
        <dbReference type="ChEBI" id="CHEBI:15377"/>
        <dbReference type="ChEBI" id="CHEBI:15378"/>
        <dbReference type="ChEBI" id="CHEBI:16526"/>
        <dbReference type="ChEBI" id="CHEBI:33737"/>
        <dbReference type="ChEBI" id="CHEBI:33738"/>
        <dbReference type="ChEBI" id="CHEBI:57727"/>
        <dbReference type="ChEBI" id="CHEBI:58151"/>
        <dbReference type="EC" id="1.2.7.12"/>
    </reaction>
</comment>
<proteinExistence type="predicted"/>
<dbReference type="Gene3D" id="2.160.20.60">
    <property type="entry name" value="Glutamate synthase, alpha subunit, C-terminal domain"/>
    <property type="match status" value="2"/>
</dbReference>
<gene>
    <name evidence="4" type="ORF">AC482_04180</name>
</gene>
<accession>A0A0M0BPJ8</accession>
<evidence type="ECO:0000313" key="5">
    <source>
        <dbReference type="Proteomes" id="UP000037210"/>
    </source>
</evidence>
<sequence>MRALRLRPKGAPSIPVEAEAISPDIVAGKALPEIEKLVVHVGNTTRPLGDFFDVEGEVAELAAEQLIIVEGGIPWAKYIGASMTGGRIIVEGDAGMHAGSQMSGGEITVEGSASDWAGAEMRGGLLRIGGDAGDLLGAAYRGSSEGMTGGCIIVEGRAGLETGSFMRRGMVVVLGDVGPFAGAHMNGGEIFVFGRAARRLGAEMRGNGGVIVCLGEVEALLPTFVYDATYRPTFMKLYLRELRDALGVREAGKFIDSAFRRYRGDAAVGGDGEILIAERQGGPG</sequence>
<organism evidence="4 5">
    <name type="scientific">miscellaneous Crenarchaeota group-15 archaeon DG-45</name>
    <dbReference type="NCBI Taxonomy" id="1685127"/>
    <lineage>
        <taxon>Archaea</taxon>
        <taxon>Candidatus Bathyarchaeota</taxon>
        <taxon>MCG-15</taxon>
    </lineage>
</organism>
<dbReference type="UniPathway" id="UPA00640">
    <property type="reaction ID" value="UER00692"/>
</dbReference>